<keyword evidence="14 19" id="KW-0560">Oxidoreductase</keyword>
<dbReference type="Gene3D" id="3.30.465.10">
    <property type="match status" value="1"/>
</dbReference>
<dbReference type="InterPro" id="IPR036635">
    <property type="entry name" value="MurB_C_sf"/>
</dbReference>
<dbReference type="AlphaFoldDB" id="A0A556N0S8"/>
<feature type="active site" evidence="19">
    <location>
        <position position="281"/>
    </location>
</feature>
<feature type="active site" description="Proton donor" evidence="19">
    <location>
        <position position="211"/>
    </location>
</feature>
<evidence type="ECO:0000256" key="17">
    <source>
        <dbReference type="ARBA" id="ARBA00031026"/>
    </source>
</evidence>
<keyword evidence="15 19" id="KW-0131">Cell cycle</keyword>
<gene>
    <name evidence="19 21" type="primary">murB</name>
    <name evidence="21" type="ORF">FO442_08625</name>
</gene>
<evidence type="ECO:0000256" key="4">
    <source>
        <dbReference type="ARBA" id="ARBA00004752"/>
    </source>
</evidence>
<keyword evidence="10 19" id="KW-0274">FAD</keyword>
<keyword evidence="16 19" id="KW-0961">Cell wall biogenesis/degradation</keyword>
<evidence type="ECO:0000256" key="16">
    <source>
        <dbReference type="ARBA" id="ARBA00023316"/>
    </source>
</evidence>
<dbReference type="GO" id="GO:0008762">
    <property type="term" value="F:UDP-N-acetylmuramate dehydrogenase activity"/>
    <property type="evidence" value="ECO:0007669"/>
    <property type="project" value="UniProtKB-UniRule"/>
</dbReference>
<accession>A0A556N0S8</accession>
<dbReference type="PROSITE" id="PS51387">
    <property type="entry name" value="FAD_PCMH"/>
    <property type="match status" value="1"/>
</dbReference>
<dbReference type="SUPFAM" id="SSF56194">
    <property type="entry name" value="Uridine diphospho-N-Acetylenolpyruvylglucosamine reductase, MurB, C-terminal domain"/>
    <property type="match status" value="1"/>
</dbReference>
<dbReference type="UniPathway" id="UPA00219"/>
<dbReference type="InterPro" id="IPR036318">
    <property type="entry name" value="FAD-bd_PCMH-like_sf"/>
</dbReference>
<dbReference type="RefSeq" id="WP_144332757.1">
    <property type="nucleotide sequence ID" value="NZ_VLPL01000003.1"/>
</dbReference>
<evidence type="ECO:0000313" key="21">
    <source>
        <dbReference type="EMBL" id="TSJ45802.1"/>
    </source>
</evidence>
<feature type="domain" description="FAD-binding PCMH-type" evidence="20">
    <location>
        <begin position="17"/>
        <end position="182"/>
    </location>
</feature>
<dbReference type="Pfam" id="PF01565">
    <property type="entry name" value="FAD_binding_4"/>
    <property type="match status" value="1"/>
</dbReference>
<comment type="cofactor">
    <cofactor evidence="1 19">
        <name>FAD</name>
        <dbReference type="ChEBI" id="CHEBI:57692"/>
    </cofactor>
</comment>
<dbReference type="Pfam" id="PF02873">
    <property type="entry name" value="MurB_C"/>
    <property type="match status" value="1"/>
</dbReference>
<dbReference type="InterPro" id="IPR016166">
    <property type="entry name" value="FAD-bd_PCMH"/>
</dbReference>
<evidence type="ECO:0000256" key="5">
    <source>
        <dbReference type="ARBA" id="ARBA00012518"/>
    </source>
</evidence>
<dbReference type="EMBL" id="VLPL01000003">
    <property type="protein sequence ID" value="TSJ45802.1"/>
    <property type="molecule type" value="Genomic_DNA"/>
</dbReference>
<evidence type="ECO:0000256" key="10">
    <source>
        <dbReference type="ARBA" id="ARBA00022827"/>
    </source>
</evidence>
<feature type="active site" evidence="19">
    <location>
        <position position="160"/>
    </location>
</feature>
<dbReference type="OrthoDB" id="9804753at2"/>
<evidence type="ECO:0000256" key="9">
    <source>
        <dbReference type="ARBA" id="ARBA00022630"/>
    </source>
</evidence>
<dbReference type="PANTHER" id="PTHR21071">
    <property type="entry name" value="UDP-N-ACETYLENOLPYRUVOYLGLUCOSAMINE REDUCTASE"/>
    <property type="match status" value="1"/>
</dbReference>
<evidence type="ECO:0000256" key="7">
    <source>
        <dbReference type="ARBA" id="ARBA00022490"/>
    </source>
</evidence>
<evidence type="ECO:0000256" key="15">
    <source>
        <dbReference type="ARBA" id="ARBA00023306"/>
    </source>
</evidence>
<dbReference type="GO" id="GO:0071555">
    <property type="term" value="P:cell wall organization"/>
    <property type="evidence" value="ECO:0007669"/>
    <property type="project" value="UniProtKB-KW"/>
</dbReference>
<organism evidence="21 22">
    <name type="scientific">Fluviicola chungangensis</name>
    <dbReference type="NCBI Taxonomy" id="2597671"/>
    <lineage>
        <taxon>Bacteria</taxon>
        <taxon>Pseudomonadati</taxon>
        <taxon>Bacteroidota</taxon>
        <taxon>Flavobacteriia</taxon>
        <taxon>Flavobacteriales</taxon>
        <taxon>Crocinitomicaceae</taxon>
        <taxon>Fluviicola</taxon>
    </lineage>
</organism>
<protein>
    <recommendedName>
        <fullName evidence="6 19">UDP-N-acetylenolpyruvoylglucosamine reductase</fullName>
        <ecNumber evidence="5 19">1.3.1.98</ecNumber>
    </recommendedName>
    <alternativeName>
        <fullName evidence="17 19">UDP-N-acetylmuramate dehydrogenase</fullName>
    </alternativeName>
</protein>
<comment type="function">
    <text evidence="2 19">Cell wall formation.</text>
</comment>
<evidence type="ECO:0000259" key="20">
    <source>
        <dbReference type="PROSITE" id="PS51387"/>
    </source>
</evidence>
<evidence type="ECO:0000256" key="13">
    <source>
        <dbReference type="ARBA" id="ARBA00022984"/>
    </source>
</evidence>
<comment type="similarity">
    <text evidence="19">Belongs to the MurB family.</text>
</comment>
<dbReference type="GO" id="GO:0051301">
    <property type="term" value="P:cell division"/>
    <property type="evidence" value="ECO:0007669"/>
    <property type="project" value="UniProtKB-KW"/>
</dbReference>
<dbReference type="InterPro" id="IPR006094">
    <property type="entry name" value="Oxid_FAD_bind_N"/>
</dbReference>
<evidence type="ECO:0000256" key="2">
    <source>
        <dbReference type="ARBA" id="ARBA00003921"/>
    </source>
</evidence>
<keyword evidence="7 19" id="KW-0963">Cytoplasm</keyword>
<evidence type="ECO:0000256" key="1">
    <source>
        <dbReference type="ARBA" id="ARBA00001974"/>
    </source>
</evidence>
<evidence type="ECO:0000256" key="12">
    <source>
        <dbReference type="ARBA" id="ARBA00022960"/>
    </source>
</evidence>
<dbReference type="SUPFAM" id="SSF56176">
    <property type="entry name" value="FAD-binding/transporter-associated domain-like"/>
    <property type="match status" value="1"/>
</dbReference>
<keyword evidence="11 19" id="KW-0521">NADP</keyword>
<dbReference type="PANTHER" id="PTHR21071:SF4">
    <property type="entry name" value="UDP-N-ACETYLENOLPYRUVOYLGLUCOSAMINE REDUCTASE"/>
    <property type="match status" value="1"/>
</dbReference>
<comment type="catalytic activity">
    <reaction evidence="18 19">
        <text>UDP-N-acetyl-alpha-D-muramate + NADP(+) = UDP-N-acetyl-3-O-(1-carboxyvinyl)-alpha-D-glucosamine + NADPH + H(+)</text>
        <dbReference type="Rhea" id="RHEA:12248"/>
        <dbReference type="ChEBI" id="CHEBI:15378"/>
        <dbReference type="ChEBI" id="CHEBI:57783"/>
        <dbReference type="ChEBI" id="CHEBI:58349"/>
        <dbReference type="ChEBI" id="CHEBI:68483"/>
        <dbReference type="ChEBI" id="CHEBI:70757"/>
        <dbReference type="EC" id="1.3.1.98"/>
    </reaction>
</comment>
<reference evidence="21 22" key="1">
    <citation type="submission" date="2019-07" db="EMBL/GenBank/DDBJ databases">
        <authorList>
            <person name="Huq M.A."/>
        </authorList>
    </citation>
    <scope>NUCLEOTIDE SEQUENCE [LARGE SCALE GENOMIC DNA]</scope>
    <source>
        <strain evidence="21 22">MAH-3</strain>
    </source>
</reference>
<sequence>MKVIEDFDLTDYNGYNIFARCKKVFLPDNESDILEVAAMHPDILLLGSGHNIILSQTYYEQPMMIFNGNFNAISKDPSNLNLVVEAGALMADVSNFALENSLSGIEVFYDIPSSMGGAVVMNAGASGEEIKDVIMKVRYLNLIDLSIYERSADQIGFEYRNSFFQQNPKNIVLKAWLNLPTGEYKNIADKMDLVKKTRWQKQPREFPSCGSVFKRPQGMFVGPMLDALGLKGFRIGGAMISEKHSGFIINVDNASGSNILSVIAEVKKRVKDSYGIDLEIEQRVI</sequence>
<comment type="subcellular location">
    <subcellularLocation>
        <location evidence="3 19">Cytoplasm</location>
    </subcellularLocation>
</comment>
<dbReference type="NCBIfam" id="TIGR00179">
    <property type="entry name" value="murB"/>
    <property type="match status" value="1"/>
</dbReference>
<dbReference type="Proteomes" id="UP000316008">
    <property type="component" value="Unassembled WGS sequence"/>
</dbReference>
<evidence type="ECO:0000256" key="11">
    <source>
        <dbReference type="ARBA" id="ARBA00022857"/>
    </source>
</evidence>
<dbReference type="InterPro" id="IPR011601">
    <property type="entry name" value="MurB_C"/>
</dbReference>
<keyword evidence="22" id="KW-1185">Reference proteome</keyword>
<dbReference type="GO" id="GO:0008360">
    <property type="term" value="P:regulation of cell shape"/>
    <property type="evidence" value="ECO:0007669"/>
    <property type="project" value="UniProtKB-KW"/>
</dbReference>
<evidence type="ECO:0000256" key="8">
    <source>
        <dbReference type="ARBA" id="ARBA00022618"/>
    </source>
</evidence>
<keyword evidence="12 19" id="KW-0133">Cell shape</keyword>
<dbReference type="InterPro" id="IPR003170">
    <property type="entry name" value="MurB"/>
</dbReference>
<keyword evidence="9 19" id="KW-0285">Flavoprotein</keyword>
<dbReference type="EC" id="1.3.1.98" evidence="5 19"/>
<evidence type="ECO:0000256" key="6">
    <source>
        <dbReference type="ARBA" id="ARBA00015188"/>
    </source>
</evidence>
<evidence type="ECO:0000256" key="3">
    <source>
        <dbReference type="ARBA" id="ARBA00004496"/>
    </source>
</evidence>
<evidence type="ECO:0000256" key="19">
    <source>
        <dbReference type="HAMAP-Rule" id="MF_00037"/>
    </source>
</evidence>
<evidence type="ECO:0000256" key="14">
    <source>
        <dbReference type="ARBA" id="ARBA00023002"/>
    </source>
</evidence>
<evidence type="ECO:0000313" key="22">
    <source>
        <dbReference type="Proteomes" id="UP000316008"/>
    </source>
</evidence>
<dbReference type="InterPro" id="IPR016169">
    <property type="entry name" value="FAD-bd_PCMH_sub2"/>
</dbReference>
<dbReference type="GO" id="GO:0005829">
    <property type="term" value="C:cytosol"/>
    <property type="evidence" value="ECO:0007669"/>
    <property type="project" value="TreeGrafter"/>
</dbReference>
<keyword evidence="13 19" id="KW-0573">Peptidoglycan synthesis</keyword>
<evidence type="ECO:0000256" key="18">
    <source>
        <dbReference type="ARBA" id="ARBA00048914"/>
    </source>
</evidence>
<dbReference type="Gene3D" id="3.90.78.10">
    <property type="entry name" value="UDP-N-acetylenolpyruvoylglucosamine reductase, C-terminal domain"/>
    <property type="match status" value="1"/>
</dbReference>
<proteinExistence type="inferred from homology"/>
<dbReference type="GO" id="GO:0009252">
    <property type="term" value="P:peptidoglycan biosynthetic process"/>
    <property type="evidence" value="ECO:0007669"/>
    <property type="project" value="UniProtKB-UniRule"/>
</dbReference>
<dbReference type="GO" id="GO:0071949">
    <property type="term" value="F:FAD binding"/>
    <property type="evidence" value="ECO:0007669"/>
    <property type="project" value="InterPro"/>
</dbReference>
<name>A0A556N0S8_9FLAO</name>
<comment type="caution">
    <text evidence="21">The sequence shown here is derived from an EMBL/GenBank/DDBJ whole genome shotgun (WGS) entry which is preliminary data.</text>
</comment>
<keyword evidence="8 19" id="KW-0132">Cell division</keyword>
<dbReference type="HAMAP" id="MF_00037">
    <property type="entry name" value="MurB"/>
    <property type="match status" value="1"/>
</dbReference>
<comment type="pathway">
    <text evidence="4 19">Cell wall biogenesis; peptidoglycan biosynthesis.</text>
</comment>